<dbReference type="GO" id="GO:0005886">
    <property type="term" value="C:plasma membrane"/>
    <property type="evidence" value="ECO:0007669"/>
    <property type="project" value="UniProtKB-SubCell"/>
</dbReference>
<dbReference type="PANTHER" id="PTHR46494">
    <property type="entry name" value="CORA FAMILY METAL ION TRANSPORTER (EUROFUNG)"/>
    <property type="match status" value="1"/>
</dbReference>
<proteinExistence type="inferred from homology"/>
<dbReference type="GO" id="GO:0015087">
    <property type="term" value="F:cobalt ion transmembrane transporter activity"/>
    <property type="evidence" value="ECO:0007669"/>
    <property type="project" value="TreeGrafter"/>
</dbReference>
<keyword evidence="15" id="KW-1185">Reference proteome</keyword>
<feature type="region of interest" description="Disordered" evidence="12">
    <location>
        <begin position="373"/>
        <end position="397"/>
    </location>
</feature>
<evidence type="ECO:0000256" key="12">
    <source>
        <dbReference type="SAM" id="MobiDB-lite"/>
    </source>
</evidence>
<protein>
    <submittedName>
        <fullName evidence="14">Magnesium transporter</fullName>
    </submittedName>
</protein>
<keyword evidence="6" id="KW-0460">Magnesium</keyword>
<comment type="catalytic activity">
    <reaction evidence="10">
        <text>Mg(2+)(in) = Mg(2+)(out)</text>
        <dbReference type="Rhea" id="RHEA:29827"/>
        <dbReference type="ChEBI" id="CHEBI:18420"/>
    </reaction>
</comment>
<comment type="caution">
    <text evidence="14">The sequence shown here is derived from an EMBL/GenBank/DDBJ whole genome shotgun (WGS) entry which is preliminary data.</text>
</comment>
<dbReference type="PANTHER" id="PTHR46494:SF1">
    <property type="entry name" value="CORA FAMILY METAL ION TRANSPORTER (EUROFUNG)"/>
    <property type="match status" value="1"/>
</dbReference>
<dbReference type="CDD" id="cd12830">
    <property type="entry name" value="MtCorA-like"/>
    <property type="match status" value="1"/>
</dbReference>
<evidence type="ECO:0000256" key="13">
    <source>
        <dbReference type="SAM" id="Phobius"/>
    </source>
</evidence>
<gene>
    <name evidence="14" type="ORF">BJY28_002618</name>
</gene>
<keyword evidence="7 13" id="KW-1133">Transmembrane helix</keyword>
<keyword evidence="4" id="KW-1003">Cell membrane</keyword>
<dbReference type="Proteomes" id="UP000592181">
    <property type="component" value="Unassembled WGS sequence"/>
</dbReference>
<comment type="subcellular location">
    <subcellularLocation>
        <location evidence="1">Cell membrane</location>
        <topology evidence="1">Multi-pass membrane protein</topology>
    </subcellularLocation>
</comment>
<dbReference type="Gene3D" id="3.30.460.20">
    <property type="entry name" value="CorA soluble domain-like"/>
    <property type="match status" value="1"/>
</dbReference>
<evidence type="ECO:0000256" key="4">
    <source>
        <dbReference type="ARBA" id="ARBA00022475"/>
    </source>
</evidence>
<evidence type="ECO:0000313" key="14">
    <source>
        <dbReference type="EMBL" id="NYG38149.1"/>
    </source>
</evidence>
<organism evidence="14 15">
    <name type="scientific">Janibacter alkaliphilus</name>
    <dbReference type="NCBI Taxonomy" id="1069963"/>
    <lineage>
        <taxon>Bacteria</taxon>
        <taxon>Bacillati</taxon>
        <taxon>Actinomycetota</taxon>
        <taxon>Actinomycetes</taxon>
        <taxon>Micrococcales</taxon>
        <taxon>Intrasporangiaceae</taxon>
        <taxon>Janibacter</taxon>
    </lineage>
</organism>
<feature type="transmembrane region" description="Helical" evidence="13">
    <location>
        <begin position="336"/>
        <end position="357"/>
    </location>
</feature>
<dbReference type="RefSeq" id="WP_179463388.1">
    <property type="nucleotide sequence ID" value="NZ_JACBZX010000001.1"/>
</dbReference>
<dbReference type="Gene3D" id="1.20.58.340">
    <property type="entry name" value="Magnesium transport protein CorA, transmembrane region"/>
    <property type="match status" value="2"/>
</dbReference>
<dbReference type="AlphaFoldDB" id="A0A852X5H0"/>
<evidence type="ECO:0000256" key="10">
    <source>
        <dbReference type="ARBA" id="ARBA00034269"/>
    </source>
</evidence>
<dbReference type="GO" id="GO:0050897">
    <property type="term" value="F:cobalt ion binding"/>
    <property type="evidence" value="ECO:0007669"/>
    <property type="project" value="TreeGrafter"/>
</dbReference>
<feature type="region of interest" description="Disordered" evidence="12">
    <location>
        <begin position="28"/>
        <end position="61"/>
    </location>
</feature>
<evidence type="ECO:0000256" key="3">
    <source>
        <dbReference type="ARBA" id="ARBA00022448"/>
    </source>
</evidence>
<dbReference type="SUPFAM" id="SSF144083">
    <property type="entry name" value="Magnesium transport protein CorA, transmembrane region"/>
    <property type="match status" value="1"/>
</dbReference>
<dbReference type="InterPro" id="IPR045861">
    <property type="entry name" value="CorA_cytoplasmic_dom"/>
</dbReference>
<dbReference type="GO" id="GO:0015095">
    <property type="term" value="F:magnesium ion transmembrane transporter activity"/>
    <property type="evidence" value="ECO:0007669"/>
    <property type="project" value="TreeGrafter"/>
</dbReference>
<evidence type="ECO:0000256" key="9">
    <source>
        <dbReference type="ARBA" id="ARBA00023136"/>
    </source>
</evidence>
<evidence type="ECO:0000256" key="11">
    <source>
        <dbReference type="ARBA" id="ARBA00045497"/>
    </source>
</evidence>
<dbReference type="InterPro" id="IPR045863">
    <property type="entry name" value="CorA_TM1_TM2"/>
</dbReference>
<dbReference type="EMBL" id="JACBZX010000001">
    <property type="protein sequence ID" value="NYG38149.1"/>
    <property type="molecule type" value="Genomic_DNA"/>
</dbReference>
<sequence length="397" mass="44559">MIVDQARYRDGQRTGCQDIHAELQAIRSHRRAEAEAENATPSSAAGGDGPDPTGSGAPSSDFLWVGLKDPSTETFDRVVGDQLHLHPLAVEDAVQGDQRPKLERYDGGYFAVLRPLRYLEDTQDIESGELMVFLEEDVLLTVRLGEATPLDGLRSRLEHEQPEALAQGPWGVFWAILDLIVDQYLDIEDRVQEDLEELEAGIFSADRRVTSEQIYRLKREVLEFKRAALPLQRAMRLLLGPSSPVPMEEMRLYYRDVADHLNLVIDNTESQSRLLSDMLSAHLAQLGVRQNEDMRRISAWVGIAALPTLVAGIYGMNFQVMPELTASVTVGGREVYYGYYLAIGFMLLICLGLYVVLHRAGWLGPSLTERLRAEQERDRQRRADARGGEPQRRSSAS</sequence>
<comment type="function">
    <text evidence="11">Mediates influx of magnesium ions. Alternates between open and closed states. Activated by low cytoplasmic Mg(2+) levels. Inactive when cytoplasmic Mg(2+) levels are high.</text>
</comment>
<evidence type="ECO:0000256" key="5">
    <source>
        <dbReference type="ARBA" id="ARBA00022692"/>
    </source>
</evidence>
<feature type="transmembrane region" description="Helical" evidence="13">
    <location>
        <begin position="297"/>
        <end position="316"/>
    </location>
</feature>
<evidence type="ECO:0000256" key="6">
    <source>
        <dbReference type="ARBA" id="ARBA00022842"/>
    </source>
</evidence>
<keyword evidence="5 13" id="KW-0812">Transmembrane</keyword>
<evidence type="ECO:0000256" key="8">
    <source>
        <dbReference type="ARBA" id="ARBA00023065"/>
    </source>
</evidence>
<accession>A0A852X5H0</accession>
<keyword evidence="9 13" id="KW-0472">Membrane</keyword>
<evidence type="ECO:0000256" key="1">
    <source>
        <dbReference type="ARBA" id="ARBA00004651"/>
    </source>
</evidence>
<dbReference type="InterPro" id="IPR002523">
    <property type="entry name" value="MgTranspt_CorA/ZnTranspt_ZntB"/>
</dbReference>
<dbReference type="GO" id="GO:0000287">
    <property type="term" value="F:magnesium ion binding"/>
    <property type="evidence" value="ECO:0007669"/>
    <property type="project" value="TreeGrafter"/>
</dbReference>
<dbReference type="SUPFAM" id="SSF143865">
    <property type="entry name" value="CorA soluble domain-like"/>
    <property type="match status" value="1"/>
</dbReference>
<evidence type="ECO:0000256" key="7">
    <source>
        <dbReference type="ARBA" id="ARBA00022989"/>
    </source>
</evidence>
<dbReference type="Pfam" id="PF01544">
    <property type="entry name" value="CorA"/>
    <property type="match status" value="1"/>
</dbReference>
<comment type="similarity">
    <text evidence="2">Belongs to the CorA metal ion transporter (MIT) (TC 1.A.35) family.</text>
</comment>
<keyword evidence="3" id="KW-0813">Transport</keyword>
<name>A0A852X5H0_9MICO</name>
<evidence type="ECO:0000256" key="2">
    <source>
        <dbReference type="ARBA" id="ARBA00009765"/>
    </source>
</evidence>
<dbReference type="FunFam" id="1.20.58.340:FF:000004">
    <property type="entry name" value="Magnesium transport protein CorA"/>
    <property type="match status" value="1"/>
</dbReference>
<evidence type="ECO:0000313" key="15">
    <source>
        <dbReference type="Proteomes" id="UP000592181"/>
    </source>
</evidence>
<reference evidence="14 15" key="1">
    <citation type="submission" date="2020-07" db="EMBL/GenBank/DDBJ databases">
        <title>Sequencing the genomes of 1000 actinobacteria strains.</title>
        <authorList>
            <person name="Klenk H.-P."/>
        </authorList>
    </citation>
    <scope>NUCLEOTIDE SEQUENCE [LARGE SCALE GENOMIC DNA]</scope>
    <source>
        <strain evidence="14 15">DSM 24723</strain>
    </source>
</reference>
<keyword evidence="8" id="KW-0406">Ion transport</keyword>